<reference evidence="8" key="2">
    <citation type="submission" date="2025-09" db="UniProtKB">
        <authorList>
            <consortium name="Ensembl"/>
        </authorList>
    </citation>
    <scope>IDENTIFICATION</scope>
</reference>
<dbReference type="GO" id="GO:0000166">
    <property type="term" value="F:nucleotide binding"/>
    <property type="evidence" value="ECO:0007669"/>
    <property type="project" value="UniProtKB-KW"/>
</dbReference>
<comment type="catalytic activity">
    <reaction evidence="4">
        <text>a 5'-end NAD(+)-phospho-ribonucleoside in snoRNA + H2O = a 5'-end phospho-ribonucleoside in snoRNA + NAD(+) + H(+)</text>
        <dbReference type="Rhea" id="RHEA:60892"/>
        <dbReference type="Rhea" id="RHEA-COMP:15699"/>
        <dbReference type="Rhea" id="RHEA-COMP:15700"/>
        <dbReference type="ChEBI" id="CHEBI:15377"/>
        <dbReference type="ChEBI" id="CHEBI:15378"/>
        <dbReference type="ChEBI" id="CHEBI:57540"/>
        <dbReference type="ChEBI" id="CHEBI:138282"/>
        <dbReference type="ChEBI" id="CHEBI:144029"/>
    </reaction>
    <physiologicalReaction direction="left-to-right" evidence="4">
        <dbReference type="Rhea" id="RHEA:60893"/>
    </physiologicalReaction>
</comment>
<comment type="catalytic activity">
    <reaction evidence="2">
        <text>a 5'-end FAD-phospho-ribonucleoside in mRNA + H2O = a 5'-end phospho-ribonucleoside in mRNA + FAD + H(+)</text>
        <dbReference type="Rhea" id="RHEA:67492"/>
        <dbReference type="Rhea" id="RHEA-COMP:15692"/>
        <dbReference type="Rhea" id="RHEA-COMP:17275"/>
        <dbReference type="ChEBI" id="CHEBI:15377"/>
        <dbReference type="ChEBI" id="CHEBI:15378"/>
        <dbReference type="ChEBI" id="CHEBI:57692"/>
        <dbReference type="ChEBI" id="CHEBI:138282"/>
        <dbReference type="ChEBI" id="CHEBI:172372"/>
    </reaction>
    <physiologicalReaction direction="left-to-right" evidence="2">
        <dbReference type="Rhea" id="RHEA:67493"/>
    </physiologicalReaction>
</comment>
<dbReference type="InterPro" id="IPR013961">
    <property type="entry name" value="RAI1"/>
</dbReference>
<dbReference type="PANTHER" id="PTHR12395">
    <property type="entry name" value="DOM-3 RELATED"/>
    <property type="match status" value="1"/>
</dbReference>
<dbReference type="AlphaFoldDB" id="A0A8C4NKB2"/>
<keyword evidence="5" id="KW-0479">Metal-binding</keyword>
<evidence type="ECO:0000256" key="6">
    <source>
        <dbReference type="SAM" id="MobiDB-lite"/>
    </source>
</evidence>
<dbReference type="GO" id="GO:0005829">
    <property type="term" value="C:cytosol"/>
    <property type="evidence" value="ECO:0007669"/>
    <property type="project" value="TreeGrafter"/>
</dbReference>
<proteinExistence type="inferred from homology"/>
<comment type="cofactor">
    <cofactor evidence="5">
        <name>Mg(2+)</name>
        <dbReference type="ChEBI" id="CHEBI:18420"/>
    </cofactor>
    <text evidence="5">Binds 2 magnesium ions.</text>
</comment>
<keyword evidence="5" id="KW-0547">Nucleotide-binding</keyword>
<dbReference type="GO" id="GO:0110155">
    <property type="term" value="P:NAD-cap decapping"/>
    <property type="evidence" value="ECO:0007669"/>
    <property type="project" value="TreeGrafter"/>
</dbReference>
<evidence type="ECO:0000313" key="9">
    <source>
        <dbReference type="Proteomes" id="UP000694388"/>
    </source>
</evidence>
<keyword evidence="5" id="KW-0378">Hydrolase</keyword>
<evidence type="ECO:0000256" key="1">
    <source>
        <dbReference type="ARBA" id="ARBA00006562"/>
    </source>
</evidence>
<keyword evidence="9" id="KW-1185">Reference proteome</keyword>
<evidence type="ECO:0000256" key="5">
    <source>
        <dbReference type="RuleBase" id="RU367113"/>
    </source>
</evidence>
<comment type="catalytic activity">
    <reaction evidence="3">
        <text>a 5'-end CoA-ribonucleoside in mRNA + H2O = 3'-dephospho-CoA + a 5'-end phospho-ribonucleoside in mRNA + H(+)</text>
        <dbReference type="Rhea" id="RHEA:67496"/>
        <dbReference type="Rhea" id="RHEA-COMP:15692"/>
        <dbReference type="Rhea" id="RHEA-COMP:17276"/>
        <dbReference type="ChEBI" id="CHEBI:15377"/>
        <dbReference type="ChEBI" id="CHEBI:15378"/>
        <dbReference type="ChEBI" id="CHEBI:57328"/>
        <dbReference type="ChEBI" id="CHEBI:138282"/>
        <dbReference type="ChEBI" id="CHEBI:172371"/>
    </reaction>
    <physiologicalReaction direction="left-to-right" evidence="3">
        <dbReference type="Rhea" id="RHEA:67497"/>
    </physiologicalReaction>
</comment>
<dbReference type="EC" id="3.6.1.-" evidence="5"/>
<feature type="compositionally biased region" description="Basic and acidic residues" evidence="6">
    <location>
        <begin position="12"/>
        <end position="23"/>
    </location>
</feature>
<dbReference type="Pfam" id="PF08652">
    <property type="entry name" value="RAI1"/>
    <property type="match status" value="1"/>
</dbReference>
<dbReference type="GO" id="GO:0003723">
    <property type="term" value="F:RNA binding"/>
    <property type="evidence" value="ECO:0007669"/>
    <property type="project" value="UniProtKB-KW"/>
</dbReference>
<name>A0A8C4NKB2_EPTBU</name>
<dbReference type="Ensembl" id="ENSEBUT00000006040.1">
    <property type="protein sequence ID" value="ENSEBUP00000005599.1"/>
    <property type="gene ID" value="ENSEBUG00000003794.1"/>
</dbReference>
<evidence type="ECO:0000313" key="8">
    <source>
        <dbReference type="Ensembl" id="ENSEBUP00000005599.1"/>
    </source>
</evidence>
<comment type="subcellular location">
    <subcellularLocation>
        <location evidence="5">Nucleus</location>
    </subcellularLocation>
</comment>
<dbReference type="PANTHER" id="PTHR12395:SF9">
    <property type="entry name" value="DECAPPING AND EXORIBONUCLEASE PROTEIN"/>
    <property type="match status" value="1"/>
</dbReference>
<feature type="region of interest" description="Disordered" evidence="6">
    <location>
        <begin position="1"/>
        <end position="32"/>
    </location>
</feature>
<keyword evidence="5" id="KW-0460">Magnesium</keyword>
<reference evidence="8" key="1">
    <citation type="submission" date="2025-08" db="UniProtKB">
        <authorList>
            <consortium name="Ensembl"/>
        </authorList>
    </citation>
    <scope>IDENTIFICATION</scope>
</reference>
<keyword evidence="5" id="KW-0539">Nucleus</keyword>
<dbReference type="GO" id="GO:0046872">
    <property type="term" value="F:metal ion binding"/>
    <property type="evidence" value="ECO:0007669"/>
    <property type="project" value="UniProtKB-KW"/>
</dbReference>
<feature type="region of interest" description="Disordered" evidence="6">
    <location>
        <begin position="100"/>
        <end position="141"/>
    </location>
</feature>
<dbReference type="GO" id="GO:0000956">
    <property type="term" value="P:nuclear-transcribed mRNA catabolic process"/>
    <property type="evidence" value="ECO:0007669"/>
    <property type="project" value="TreeGrafter"/>
</dbReference>
<dbReference type="GO" id="GO:0005634">
    <property type="term" value="C:nucleus"/>
    <property type="evidence" value="ECO:0007669"/>
    <property type="project" value="UniProtKB-SubCell"/>
</dbReference>
<dbReference type="InterPro" id="IPR039039">
    <property type="entry name" value="RAI1-like_fam"/>
</dbReference>
<protein>
    <recommendedName>
        <fullName evidence="5">Decapping nuclease</fullName>
        <ecNumber evidence="5">3.6.1.-</ecNumber>
    </recommendedName>
</protein>
<keyword evidence="5" id="KW-0540">Nuclease</keyword>
<keyword evidence="5" id="KW-0694">RNA-binding</keyword>
<evidence type="ECO:0000256" key="4">
    <source>
        <dbReference type="ARBA" id="ARBA00049418"/>
    </source>
</evidence>
<evidence type="ECO:0000256" key="3">
    <source>
        <dbReference type="ARBA" id="ARBA00024564"/>
    </source>
</evidence>
<dbReference type="GeneTree" id="ENSGT00390000006425"/>
<dbReference type="Proteomes" id="UP000694388">
    <property type="component" value="Unplaced"/>
</dbReference>
<sequence>MHSETGLARLAASERRERKRLSDSEGSGVKRASMEKVDKVVVVGVEEVAGVGEPGVRSLSTAPEGYTGACPNYRQPAELGCFSLDSQRTFHDDGRLLRYFAPPRGGDDPRETPGVETNGGAGAATAGDCRTGDPAIGGRSRGWQGPIDLDVGWSVPGAYIQMDAQRAERLDHIVSWLSRHRSRFALPGQAASLPLPSLNTDFVTWRGHLTKVLGTPYERREGWQLAATLFRGTRYMSEVETEAARREREMRSLRQKQMCYWGYKFEQYMTADRPGGEPDVSRPVNTNEGFCTVVRTRLAGHSLVFAGEVDCRAGERPPPSSYVELKTSREVVTPGQRFTLHRFKLMKWWAQSFLIGVPRIVVGFRDDSGHVQHLQTYETLKIPKMVGSEEKMWNAAVSLNFCEAFLSFLKEVVTRDDPKVVYLFSWEPGADVTYRVYENSEQTFLPDWYIEQFRDLPKPGMMEQSTAPDSPIV</sequence>
<organism evidence="8 9">
    <name type="scientific">Eptatretus burgeri</name>
    <name type="common">Inshore hagfish</name>
    <dbReference type="NCBI Taxonomy" id="7764"/>
    <lineage>
        <taxon>Eukaryota</taxon>
        <taxon>Metazoa</taxon>
        <taxon>Chordata</taxon>
        <taxon>Craniata</taxon>
        <taxon>Vertebrata</taxon>
        <taxon>Cyclostomata</taxon>
        <taxon>Myxini</taxon>
        <taxon>Myxiniformes</taxon>
        <taxon>Myxinidae</taxon>
        <taxon>Eptatretinae</taxon>
        <taxon>Eptatretus</taxon>
    </lineage>
</organism>
<evidence type="ECO:0000259" key="7">
    <source>
        <dbReference type="Pfam" id="PF08652"/>
    </source>
</evidence>
<dbReference type="GO" id="GO:0004518">
    <property type="term" value="F:nuclease activity"/>
    <property type="evidence" value="ECO:0007669"/>
    <property type="project" value="UniProtKB-KW"/>
</dbReference>
<dbReference type="GO" id="GO:0034353">
    <property type="term" value="F:mRNA 5'-diphosphatase activity"/>
    <property type="evidence" value="ECO:0007669"/>
    <property type="project" value="TreeGrafter"/>
</dbReference>
<feature type="domain" description="RAI1-like" evidence="7">
    <location>
        <begin position="74"/>
        <end position="449"/>
    </location>
</feature>
<evidence type="ECO:0000256" key="2">
    <source>
        <dbReference type="ARBA" id="ARBA00024458"/>
    </source>
</evidence>
<accession>A0A8C4NKB2</accession>
<comment type="function">
    <text evidence="5">Decapping enzyme for NAD-capped RNAs: specifically hydrolyzes the nicotinamide adenine dinucleotide (NAD) cap from a subset of RNAs by removing the entire NAD moiety from the 5'-end of an NAD-capped RNA.</text>
</comment>
<comment type="similarity">
    <text evidence="1 5">Belongs to the DXO/Dom3Z family.</text>
</comment>